<feature type="region of interest" description="Disordered" evidence="1">
    <location>
        <begin position="1"/>
        <end position="27"/>
    </location>
</feature>
<reference evidence="3 4" key="1">
    <citation type="journal article" date="2019" name="Philos. Trans. R. Soc. Lond., B, Biol. Sci.">
        <title>Ant behaviour and brain gene expression of defending hosts depend on the ecological success of the intruding social parasite.</title>
        <authorList>
            <person name="Kaur R."/>
            <person name="Stoldt M."/>
            <person name="Jongepier E."/>
            <person name="Feldmeyer B."/>
            <person name="Menzel F."/>
            <person name="Bornberg-Bauer E."/>
            <person name="Foitzik S."/>
        </authorList>
    </citation>
    <scope>NUCLEOTIDE SEQUENCE [LARGE SCALE GENOMIC DNA]</scope>
    <source>
        <tissue evidence="3">Whole body</tissue>
    </source>
</reference>
<name>A0A4S2KZF3_9HYME</name>
<keyword evidence="2" id="KW-1133">Transmembrane helix</keyword>
<gene>
    <name evidence="3" type="ORF">DBV15_01398</name>
</gene>
<keyword evidence="2" id="KW-0472">Membrane</keyword>
<organism evidence="3 4">
    <name type="scientific">Temnothorax longispinosus</name>
    <dbReference type="NCBI Taxonomy" id="300112"/>
    <lineage>
        <taxon>Eukaryota</taxon>
        <taxon>Metazoa</taxon>
        <taxon>Ecdysozoa</taxon>
        <taxon>Arthropoda</taxon>
        <taxon>Hexapoda</taxon>
        <taxon>Insecta</taxon>
        <taxon>Pterygota</taxon>
        <taxon>Neoptera</taxon>
        <taxon>Endopterygota</taxon>
        <taxon>Hymenoptera</taxon>
        <taxon>Apocrita</taxon>
        <taxon>Aculeata</taxon>
        <taxon>Formicoidea</taxon>
        <taxon>Formicidae</taxon>
        <taxon>Myrmicinae</taxon>
        <taxon>Temnothorax</taxon>
    </lineage>
</organism>
<dbReference type="Proteomes" id="UP000310200">
    <property type="component" value="Unassembled WGS sequence"/>
</dbReference>
<accession>A0A4S2KZF3</accession>
<comment type="caution">
    <text evidence="3">The sequence shown here is derived from an EMBL/GenBank/DDBJ whole genome shotgun (WGS) entry which is preliminary data.</text>
</comment>
<sequence length="94" mass="11004">MFAAEGFAYRRRDTRHERTSERDATRRDATRRYATLIYHASTYDVDGSRMLRDKTDRRQLAVAFRFKNRGPAKHVTNVVAMFLFCVALIASCLR</sequence>
<feature type="transmembrane region" description="Helical" evidence="2">
    <location>
        <begin position="74"/>
        <end position="93"/>
    </location>
</feature>
<keyword evidence="2" id="KW-0812">Transmembrane</keyword>
<proteinExistence type="predicted"/>
<feature type="compositionally biased region" description="Basic and acidic residues" evidence="1">
    <location>
        <begin position="8"/>
        <end position="27"/>
    </location>
</feature>
<evidence type="ECO:0000313" key="3">
    <source>
        <dbReference type="EMBL" id="TGZ55683.1"/>
    </source>
</evidence>
<dbReference type="AlphaFoldDB" id="A0A4S2KZF3"/>
<protein>
    <submittedName>
        <fullName evidence="3">Uncharacterized protein</fullName>
    </submittedName>
</protein>
<keyword evidence="4" id="KW-1185">Reference proteome</keyword>
<evidence type="ECO:0000313" key="4">
    <source>
        <dbReference type="Proteomes" id="UP000310200"/>
    </source>
</evidence>
<evidence type="ECO:0000256" key="2">
    <source>
        <dbReference type="SAM" id="Phobius"/>
    </source>
</evidence>
<evidence type="ECO:0000256" key="1">
    <source>
        <dbReference type="SAM" id="MobiDB-lite"/>
    </source>
</evidence>
<dbReference type="EMBL" id="QBLH01000429">
    <property type="protein sequence ID" value="TGZ55683.1"/>
    <property type="molecule type" value="Genomic_DNA"/>
</dbReference>